<reference evidence="1 2" key="1">
    <citation type="submission" date="2019-10" db="EMBL/GenBank/DDBJ databases">
        <title>Draft Genome Sequence of Cytophagaceae sp. SJW1-29.</title>
        <authorList>
            <person name="Choi A."/>
        </authorList>
    </citation>
    <scope>NUCLEOTIDE SEQUENCE [LARGE SCALE GENOMIC DNA]</scope>
    <source>
        <strain evidence="1 2">SJW1-29</strain>
    </source>
</reference>
<comment type="caution">
    <text evidence="1">The sequence shown here is derived from an EMBL/GenBank/DDBJ whole genome shotgun (WGS) entry which is preliminary data.</text>
</comment>
<dbReference type="AlphaFoldDB" id="A0A7C9FZH7"/>
<sequence>MKKFTTIPEAFDWWIKNIYPSLPPDVKKGRPVTAWRDYTHKRGISEERMRGILLDYGHFKITTSITYEP</sequence>
<dbReference type="EMBL" id="WHLY01000002">
    <property type="protein sequence ID" value="MPR36633.1"/>
    <property type="molecule type" value="Genomic_DNA"/>
</dbReference>
<evidence type="ECO:0000313" key="2">
    <source>
        <dbReference type="Proteomes" id="UP000479293"/>
    </source>
</evidence>
<name>A0A7C9FZH7_9BACT</name>
<evidence type="ECO:0000313" key="1">
    <source>
        <dbReference type="EMBL" id="MPR36633.1"/>
    </source>
</evidence>
<dbReference type="Proteomes" id="UP000479293">
    <property type="component" value="Unassembled WGS sequence"/>
</dbReference>
<organism evidence="1 2">
    <name type="scientific">Salmonirosea aquatica</name>
    <dbReference type="NCBI Taxonomy" id="2654236"/>
    <lineage>
        <taxon>Bacteria</taxon>
        <taxon>Pseudomonadati</taxon>
        <taxon>Bacteroidota</taxon>
        <taxon>Cytophagia</taxon>
        <taxon>Cytophagales</taxon>
        <taxon>Spirosomataceae</taxon>
        <taxon>Salmonirosea</taxon>
    </lineage>
</organism>
<accession>A0A7C9FZH7</accession>
<dbReference type="RefSeq" id="WP_152764716.1">
    <property type="nucleotide sequence ID" value="NZ_WHLY01000002.1"/>
</dbReference>
<keyword evidence="2" id="KW-1185">Reference proteome</keyword>
<proteinExistence type="predicted"/>
<gene>
    <name evidence="1" type="ORF">GBK04_25635</name>
</gene>
<protein>
    <submittedName>
        <fullName evidence="1">Uncharacterized protein</fullName>
    </submittedName>
</protein>